<evidence type="ECO:0000256" key="2">
    <source>
        <dbReference type="ARBA" id="ARBA00022723"/>
    </source>
</evidence>
<dbReference type="CDD" id="cd00056">
    <property type="entry name" value="ENDO3c"/>
    <property type="match status" value="1"/>
</dbReference>
<protein>
    <submittedName>
        <fullName evidence="7">Uncharacterized protein related to Endonuclease III</fullName>
    </submittedName>
</protein>
<dbReference type="InterPro" id="IPR011257">
    <property type="entry name" value="DNA_glycosylase"/>
</dbReference>
<keyword evidence="1" id="KW-0004">4Fe-4S</keyword>
<evidence type="ECO:0000256" key="4">
    <source>
        <dbReference type="ARBA" id="ARBA00023014"/>
    </source>
</evidence>
<dbReference type="InterPro" id="IPR003265">
    <property type="entry name" value="HhH-GPD_domain"/>
</dbReference>
<keyword evidence="3" id="KW-0408">Iron</keyword>
<evidence type="ECO:0000259" key="6">
    <source>
        <dbReference type="SMART" id="SM00478"/>
    </source>
</evidence>
<keyword evidence="7" id="KW-0378">Hydrolase</keyword>
<name>A0A0S6UIK0_NEOTH</name>
<dbReference type="InterPro" id="IPR023170">
    <property type="entry name" value="HhH_base_excis_C"/>
</dbReference>
<evidence type="ECO:0000313" key="7">
    <source>
        <dbReference type="EMBL" id="GAF27374.1"/>
    </source>
</evidence>
<dbReference type="GO" id="GO:0006284">
    <property type="term" value="P:base-excision repair"/>
    <property type="evidence" value="ECO:0007669"/>
    <property type="project" value="InterPro"/>
</dbReference>
<sequence>MQQEKKAAGGLGGPQTAGPDVPGGTTARLMEIFNRLYRYFGPRHWWPAETPFEVIVGAILTQNVAWKNVEKAIANLKAAGLLSPEAMARATIEELEPHIRPTGYYRVKAKKLKAFINYLQERYNGSLEAMFARPLEELRPEVLGVFGIGPETADAILCYAGNYPIMVMDAYTRRVFSRLGFFGARASYQDMQDFFMAHLPRDNRLYNEYHALIDGLANRICLKKAPACLSCPLAGLCPRIGLEETGKSKSEDSPGTE</sequence>
<organism evidence="7">
    <name type="scientific">Moorella thermoacetica Y72</name>
    <dbReference type="NCBI Taxonomy" id="1325331"/>
    <lineage>
        <taxon>Bacteria</taxon>
        <taxon>Bacillati</taxon>
        <taxon>Bacillota</taxon>
        <taxon>Clostridia</taxon>
        <taxon>Neomoorellales</taxon>
        <taxon>Neomoorellaceae</taxon>
        <taxon>Neomoorella</taxon>
    </lineage>
</organism>
<gene>
    <name evidence="7" type="ORF">MTY_2715</name>
</gene>
<dbReference type="RefSeq" id="WP_025775127.1">
    <property type="nucleotide sequence ID" value="NZ_DF238840.1"/>
</dbReference>
<reference evidence="7" key="1">
    <citation type="journal article" date="2014" name="Gene">
        <title>Genome-guided analysis of transformation efficiency and carbon dioxide assimilation by Moorella thermoacetica Y72.</title>
        <authorList>
            <person name="Tsukahara K."/>
            <person name="Kita A."/>
            <person name="Nakashimada Y."/>
            <person name="Hoshino T."/>
            <person name="Murakami K."/>
        </authorList>
    </citation>
    <scope>NUCLEOTIDE SEQUENCE [LARGE SCALE GENOMIC DNA]</scope>
    <source>
        <strain evidence="7">Y72</strain>
    </source>
</reference>
<keyword evidence="4" id="KW-0411">Iron-sulfur</keyword>
<evidence type="ECO:0000256" key="3">
    <source>
        <dbReference type="ARBA" id="ARBA00023004"/>
    </source>
</evidence>
<dbReference type="Pfam" id="PF00730">
    <property type="entry name" value="HhH-GPD"/>
    <property type="match status" value="1"/>
</dbReference>
<proteinExistence type="predicted"/>
<feature type="region of interest" description="Disordered" evidence="5">
    <location>
        <begin position="1"/>
        <end position="23"/>
    </location>
</feature>
<dbReference type="PANTHER" id="PTHR10359:SF19">
    <property type="entry name" value="DNA REPAIR GLYCOSYLASE MJ1434-RELATED"/>
    <property type="match status" value="1"/>
</dbReference>
<dbReference type="PANTHER" id="PTHR10359">
    <property type="entry name" value="A/G-SPECIFIC ADENINE GLYCOSYLASE/ENDONUCLEASE III"/>
    <property type="match status" value="1"/>
</dbReference>
<keyword evidence="7" id="KW-0255">Endonuclease</keyword>
<evidence type="ECO:0000256" key="1">
    <source>
        <dbReference type="ARBA" id="ARBA00022485"/>
    </source>
</evidence>
<dbReference type="EMBL" id="DF238840">
    <property type="protein sequence ID" value="GAF27374.1"/>
    <property type="molecule type" value="Genomic_DNA"/>
</dbReference>
<evidence type="ECO:0000256" key="5">
    <source>
        <dbReference type="SAM" id="MobiDB-lite"/>
    </source>
</evidence>
<accession>A0A0S6UIK0</accession>
<keyword evidence="7" id="KW-0540">Nuclease</keyword>
<dbReference type="AlphaFoldDB" id="A0A0S6UIK0"/>
<feature type="domain" description="HhH-GPD" evidence="6">
    <location>
        <begin position="60"/>
        <end position="219"/>
    </location>
</feature>
<dbReference type="SUPFAM" id="SSF48150">
    <property type="entry name" value="DNA-glycosylase"/>
    <property type="match status" value="1"/>
</dbReference>
<dbReference type="Proteomes" id="UP000063718">
    <property type="component" value="Unassembled WGS sequence"/>
</dbReference>
<dbReference type="SMART" id="SM00478">
    <property type="entry name" value="ENDO3c"/>
    <property type="match status" value="1"/>
</dbReference>
<dbReference type="PIRSF" id="PIRSF001435">
    <property type="entry name" value="Nth"/>
    <property type="match status" value="1"/>
</dbReference>
<dbReference type="Gene3D" id="1.10.1670.10">
    <property type="entry name" value="Helix-hairpin-Helix base-excision DNA repair enzymes (C-terminal)"/>
    <property type="match status" value="1"/>
</dbReference>
<dbReference type="GO" id="GO:0046872">
    <property type="term" value="F:metal ion binding"/>
    <property type="evidence" value="ECO:0007669"/>
    <property type="project" value="UniProtKB-KW"/>
</dbReference>
<dbReference type="GO" id="GO:0051539">
    <property type="term" value="F:4 iron, 4 sulfur cluster binding"/>
    <property type="evidence" value="ECO:0007669"/>
    <property type="project" value="UniProtKB-KW"/>
</dbReference>
<keyword evidence="2" id="KW-0479">Metal-binding</keyword>
<dbReference type="GO" id="GO:0004519">
    <property type="term" value="F:endonuclease activity"/>
    <property type="evidence" value="ECO:0007669"/>
    <property type="project" value="UniProtKB-KW"/>
</dbReference>
<dbReference type="Gene3D" id="1.10.340.30">
    <property type="entry name" value="Hypothetical protein, domain 2"/>
    <property type="match status" value="1"/>
</dbReference>